<accession>A0ACC0JT41</accession>
<protein>
    <submittedName>
        <fullName evidence="1">Uncharacterized protein</fullName>
    </submittedName>
</protein>
<comment type="caution">
    <text evidence="1">The sequence shown here is derived from an EMBL/GenBank/DDBJ whole genome shotgun (WGS) entry which is preliminary data.</text>
</comment>
<reference evidence="1 2" key="1">
    <citation type="journal article" date="2022" name="Genome Biol. Evol.">
        <title>The Spruce Budworm Genome: Reconstructing the Evolutionary History of Antifreeze Proteins.</title>
        <authorList>
            <person name="Beliveau C."/>
            <person name="Gagne P."/>
            <person name="Picq S."/>
            <person name="Vernygora O."/>
            <person name="Keeling C.I."/>
            <person name="Pinkney K."/>
            <person name="Doucet D."/>
            <person name="Wen F."/>
            <person name="Johnston J.S."/>
            <person name="Maaroufi H."/>
            <person name="Boyle B."/>
            <person name="Laroche J."/>
            <person name="Dewar K."/>
            <person name="Juretic N."/>
            <person name="Blackburn G."/>
            <person name="Nisole A."/>
            <person name="Brunet B."/>
            <person name="Brandao M."/>
            <person name="Lumley L."/>
            <person name="Duan J."/>
            <person name="Quan G."/>
            <person name="Lucarotti C.J."/>
            <person name="Roe A.D."/>
            <person name="Sperling F.A.H."/>
            <person name="Levesque R.C."/>
            <person name="Cusson M."/>
        </authorList>
    </citation>
    <scope>NUCLEOTIDE SEQUENCE [LARGE SCALE GENOMIC DNA]</scope>
    <source>
        <strain evidence="1">Glfc:IPQL:Cfum</strain>
    </source>
</reference>
<dbReference type="Proteomes" id="UP001064048">
    <property type="component" value="Chromosome 3"/>
</dbReference>
<evidence type="ECO:0000313" key="1">
    <source>
        <dbReference type="EMBL" id="KAI8427328.1"/>
    </source>
</evidence>
<dbReference type="EMBL" id="CM046103">
    <property type="protein sequence ID" value="KAI8427328.1"/>
    <property type="molecule type" value="Genomic_DNA"/>
</dbReference>
<proteinExistence type="predicted"/>
<name>A0ACC0JT41_CHOFU</name>
<keyword evidence="2" id="KW-1185">Reference proteome</keyword>
<sequence length="695" mass="81604">MVRGVINCKNNKSRQHIFSSVRSSATTSPLTQDILNNLENDLKNIKKNTTLQEKYNVLEKTLKGVSQERKTNEKKSKLGDEAIQLMHKRNQMLENRKDNKQNISKISKEIQASIRKYRKAERIKVLKEQIEKTGGVKKGLKQLKDYTQWIPNMKTNNKGKNKKVTTERSAIAKVATEFYKKLYTDTERTITPDSDKDTREEQVPCILETEVINAIKTQKDGKAPGDDKISNEILKNTLTVISKPLTILFNKILETEQIPTQWTKSTIVLLHKKGDKNEINNYRPISLMSNIYKVFSKIILGRITKQLDENQPREQAGFRTDYSTIDHIHVVRQIVEQLNEYNKQYYMAFVDYNKAFDSLRHDFIWKTLKKQGVESKYIRIIKEIYRNSSAIVQLERQGEEFSIQRGVRQGDPLSPKIFTAVLENIIQNIDWEDYGINVNGKNLNHLRFADDIVLFAERPDILQIMLQQLDIESRKAGLTMNPVKTKILTNSIRENVKIGEETIEYVDEYIYLGQLISIKDQYSKEIDRRISNTWKRYWSLKEIFKNETIPMHVKSKLYNSCILTCLTYGCQTWPCTSKISQKLITCQRSMERSMLSIRLSDRCKSSTIRKRTKVSDVLLKIKRLKWSWTGHIIRTNREKWTKDVMEWYPRNGKRRKGRPIKRWEDDLPKGWRRLAHDREEWKKLGEAYAQGQPDQ</sequence>
<gene>
    <name evidence="1" type="ORF">MSG28_001907</name>
</gene>
<evidence type="ECO:0000313" key="2">
    <source>
        <dbReference type="Proteomes" id="UP001064048"/>
    </source>
</evidence>
<organism evidence="1 2">
    <name type="scientific">Choristoneura fumiferana</name>
    <name type="common">Spruce budworm moth</name>
    <name type="synonym">Archips fumiferana</name>
    <dbReference type="NCBI Taxonomy" id="7141"/>
    <lineage>
        <taxon>Eukaryota</taxon>
        <taxon>Metazoa</taxon>
        <taxon>Ecdysozoa</taxon>
        <taxon>Arthropoda</taxon>
        <taxon>Hexapoda</taxon>
        <taxon>Insecta</taxon>
        <taxon>Pterygota</taxon>
        <taxon>Neoptera</taxon>
        <taxon>Endopterygota</taxon>
        <taxon>Lepidoptera</taxon>
        <taxon>Glossata</taxon>
        <taxon>Ditrysia</taxon>
        <taxon>Tortricoidea</taxon>
        <taxon>Tortricidae</taxon>
        <taxon>Tortricinae</taxon>
        <taxon>Choristoneura</taxon>
    </lineage>
</organism>